<dbReference type="GO" id="GO:0016020">
    <property type="term" value="C:membrane"/>
    <property type="evidence" value="ECO:0007669"/>
    <property type="project" value="UniProtKB-SubCell"/>
</dbReference>
<dbReference type="AlphaFoldDB" id="A0A250DG72"/>
<keyword evidence="2 5" id="KW-0812">Transmembrane</keyword>
<feature type="transmembrane region" description="Helical" evidence="5">
    <location>
        <begin position="288"/>
        <end position="309"/>
    </location>
</feature>
<evidence type="ECO:0000313" key="8">
    <source>
        <dbReference type="Proteomes" id="UP000217154"/>
    </source>
</evidence>
<dbReference type="SUPFAM" id="SSF103473">
    <property type="entry name" value="MFS general substrate transporter"/>
    <property type="match status" value="1"/>
</dbReference>
<reference evidence="7 8" key="1">
    <citation type="submission" date="2017-09" db="EMBL/GenBank/DDBJ databases">
        <title>The diverse metabolic capabilities of V. boronicumulans make it an excellent choice for continued studies on novel biodegradation.</title>
        <authorList>
            <person name="Sun S."/>
        </authorList>
    </citation>
    <scope>NUCLEOTIDE SEQUENCE [LARGE SCALE GENOMIC DNA]</scope>
    <source>
        <strain evidence="7 8">J1</strain>
    </source>
</reference>
<sequence length="497" mass="50316">MTSSNPAVSSAPSIASATPGRLGLWVMLSGTFLVVLDFFIVNVALPSMQHDLQASAGTLQLVVAGYGLATAAGLVTGGRLGDLFGRRRMFMLGLLLFTLASAACGVAPNAGLLVAARLLQGLAGALLQPQVLAMIGLAYTGEDRARAFAAYGLTLGLGATLGQLVGGVLIHADLAGLGWRSCFLINVPIGLLALVLAPRVVPPLAQGSGSSRLDLAGVALVAAGSVAVVLPLVEGRQQGWPLWSWLCLAAAVPLWGLFAGQQRRLAARGGAPLVAPALLANRRFVTGLLTTLAFYAGNASFYFVLALYLQQGLALGPLSSGIVFTALAVGFFATSTAGARIARRFGGTPPIALGALVLAAGHALQCANVAGWPGHTHVVAWMVPLLFVQGAGLGMVMAPLVSTVLAGLPPQHAGVASGVLSMVQQAGNALGVALVGILFYGQLGHGGDAAGHASALGVALLYLMGTALLVAVLHRTGVRQRQVAAGRGKPDSAEATR</sequence>
<dbReference type="InterPro" id="IPR011701">
    <property type="entry name" value="MFS"/>
</dbReference>
<dbReference type="PANTHER" id="PTHR42718:SF39">
    <property type="entry name" value="ACTINORHODIN TRANSPORTER-RELATED"/>
    <property type="match status" value="1"/>
</dbReference>
<feature type="transmembrane region" description="Helical" evidence="5">
    <location>
        <begin position="378"/>
        <end position="407"/>
    </location>
</feature>
<feature type="transmembrane region" description="Helical" evidence="5">
    <location>
        <begin position="239"/>
        <end position="258"/>
    </location>
</feature>
<protein>
    <submittedName>
        <fullName evidence="7">MFS transporter</fullName>
    </submittedName>
</protein>
<evidence type="ECO:0000256" key="2">
    <source>
        <dbReference type="ARBA" id="ARBA00022692"/>
    </source>
</evidence>
<dbReference type="KEGG" id="vbo:CKY39_08550"/>
<accession>A0A250DG72</accession>
<feature type="transmembrane region" description="Helical" evidence="5">
    <location>
        <begin position="22"/>
        <end position="45"/>
    </location>
</feature>
<dbReference type="PRINTS" id="PR01036">
    <property type="entry name" value="TCRTETB"/>
</dbReference>
<proteinExistence type="predicted"/>
<dbReference type="Gene3D" id="1.20.1250.20">
    <property type="entry name" value="MFS general substrate transporter like domains"/>
    <property type="match status" value="1"/>
</dbReference>
<dbReference type="RefSeq" id="WP_095744112.1">
    <property type="nucleotide sequence ID" value="NZ_CP023284.1"/>
</dbReference>
<organism evidence="7 8">
    <name type="scientific">Variovorax boronicumulans</name>
    <dbReference type="NCBI Taxonomy" id="436515"/>
    <lineage>
        <taxon>Bacteria</taxon>
        <taxon>Pseudomonadati</taxon>
        <taxon>Pseudomonadota</taxon>
        <taxon>Betaproteobacteria</taxon>
        <taxon>Burkholderiales</taxon>
        <taxon>Comamonadaceae</taxon>
        <taxon>Variovorax</taxon>
    </lineage>
</organism>
<keyword evidence="3 5" id="KW-1133">Transmembrane helix</keyword>
<comment type="subcellular location">
    <subcellularLocation>
        <location evidence="1">Membrane</location>
        <topology evidence="1">Multi-pass membrane protein</topology>
    </subcellularLocation>
</comment>
<dbReference type="CDD" id="cd17321">
    <property type="entry name" value="MFS_MMR_MDR_like"/>
    <property type="match status" value="1"/>
</dbReference>
<dbReference type="InterPro" id="IPR036259">
    <property type="entry name" value="MFS_trans_sf"/>
</dbReference>
<gene>
    <name evidence="7" type="ORF">CKY39_08550</name>
</gene>
<evidence type="ECO:0000256" key="3">
    <source>
        <dbReference type="ARBA" id="ARBA00022989"/>
    </source>
</evidence>
<dbReference type="GO" id="GO:0022857">
    <property type="term" value="F:transmembrane transporter activity"/>
    <property type="evidence" value="ECO:0007669"/>
    <property type="project" value="InterPro"/>
</dbReference>
<dbReference type="PROSITE" id="PS50850">
    <property type="entry name" value="MFS"/>
    <property type="match status" value="1"/>
</dbReference>
<feature type="transmembrane region" description="Helical" evidence="5">
    <location>
        <begin position="89"/>
        <end position="116"/>
    </location>
</feature>
<dbReference type="Pfam" id="PF07690">
    <property type="entry name" value="MFS_1"/>
    <property type="match status" value="1"/>
</dbReference>
<dbReference type="Gene3D" id="1.20.1720.10">
    <property type="entry name" value="Multidrug resistance protein D"/>
    <property type="match status" value="1"/>
</dbReference>
<feature type="transmembrane region" description="Helical" evidence="5">
    <location>
        <begin position="453"/>
        <end position="473"/>
    </location>
</feature>
<dbReference type="EMBL" id="CP023284">
    <property type="protein sequence ID" value="ATA53254.1"/>
    <property type="molecule type" value="Genomic_DNA"/>
</dbReference>
<feature type="transmembrane region" description="Helical" evidence="5">
    <location>
        <begin position="148"/>
        <end position="172"/>
    </location>
</feature>
<dbReference type="PANTHER" id="PTHR42718">
    <property type="entry name" value="MAJOR FACILITATOR SUPERFAMILY MULTIDRUG TRANSPORTER MFSC"/>
    <property type="match status" value="1"/>
</dbReference>
<feature type="domain" description="Major facilitator superfamily (MFS) profile" evidence="6">
    <location>
        <begin position="23"/>
        <end position="477"/>
    </location>
</feature>
<feature type="transmembrane region" description="Helical" evidence="5">
    <location>
        <begin position="351"/>
        <end position="372"/>
    </location>
</feature>
<feature type="transmembrane region" description="Helical" evidence="5">
    <location>
        <begin position="57"/>
        <end position="77"/>
    </location>
</feature>
<feature type="transmembrane region" description="Helical" evidence="5">
    <location>
        <begin position="178"/>
        <end position="201"/>
    </location>
</feature>
<evidence type="ECO:0000256" key="5">
    <source>
        <dbReference type="SAM" id="Phobius"/>
    </source>
</evidence>
<keyword evidence="4 5" id="KW-0472">Membrane</keyword>
<evidence type="ECO:0000259" key="6">
    <source>
        <dbReference type="PROSITE" id="PS50850"/>
    </source>
</evidence>
<dbReference type="Proteomes" id="UP000217154">
    <property type="component" value="Chromosome"/>
</dbReference>
<feature type="transmembrane region" description="Helical" evidence="5">
    <location>
        <begin position="321"/>
        <end position="339"/>
    </location>
</feature>
<name>A0A250DG72_9BURK</name>
<evidence type="ECO:0000256" key="4">
    <source>
        <dbReference type="ARBA" id="ARBA00023136"/>
    </source>
</evidence>
<feature type="transmembrane region" description="Helical" evidence="5">
    <location>
        <begin position="213"/>
        <end position="233"/>
    </location>
</feature>
<evidence type="ECO:0000313" key="7">
    <source>
        <dbReference type="EMBL" id="ATA53254.1"/>
    </source>
</evidence>
<dbReference type="InterPro" id="IPR020846">
    <property type="entry name" value="MFS_dom"/>
</dbReference>
<evidence type="ECO:0000256" key="1">
    <source>
        <dbReference type="ARBA" id="ARBA00004141"/>
    </source>
</evidence>